<dbReference type="AlphaFoldDB" id="A0A5N8WL59"/>
<dbReference type="EMBL" id="VMNX01000001">
    <property type="protein sequence ID" value="MPY47254.1"/>
    <property type="molecule type" value="Genomic_DNA"/>
</dbReference>
<accession>A0A5N8WL59</accession>
<dbReference type="RefSeq" id="WP_152857936.1">
    <property type="nucleotide sequence ID" value="NZ_VMNX01000001.1"/>
</dbReference>
<evidence type="ECO:0000313" key="3">
    <source>
        <dbReference type="Proteomes" id="UP000373149"/>
    </source>
</evidence>
<evidence type="ECO:0000313" key="1">
    <source>
        <dbReference type="EMBL" id="MPY47115.1"/>
    </source>
</evidence>
<gene>
    <name evidence="1" type="ORF">FPZ41_00370</name>
    <name evidence="2" type="ORF">FPZ41_01075</name>
</gene>
<organism evidence="2 3">
    <name type="scientific">Streptomyces acidicola</name>
    <dbReference type="NCBI Taxonomy" id="2596892"/>
    <lineage>
        <taxon>Bacteria</taxon>
        <taxon>Bacillati</taxon>
        <taxon>Actinomycetota</taxon>
        <taxon>Actinomycetes</taxon>
        <taxon>Kitasatosporales</taxon>
        <taxon>Streptomycetaceae</taxon>
        <taxon>Streptomyces</taxon>
    </lineage>
</organism>
<proteinExistence type="predicted"/>
<evidence type="ECO:0000313" key="2">
    <source>
        <dbReference type="EMBL" id="MPY47254.1"/>
    </source>
</evidence>
<dbReference type="Proteomes" id="UP000373149">
    <property type="component" value="Unassembled WGS sequence"/>
</dbReference>
<name>A0A5N8WL59_9ACTN</name>
<sequence length="68" mass="7147">MSTTATPALTPGDIYVAAARADHLARCVSCREIADAVEAAAVENGESMQRRDRIQLGFRVARSGAVTA</sequence>
<dbReference type="EMBL" id="VMNX01000001">
    <property type="protein sequence ID" value="MPY47115.1"/>
    <property type="molecule type" value="Genomic_DNA"/>
</dbReference>
<protein>
    <submittedName>
        <fullName evidence="2">Uncharacterized protein</fullName>
    </submittedName>
</protein>
<reference evidence="2 3" key="1">
    <citation type="submission" date="2019-09" db="EMBL/GenBank/DDBJ databases">
        <authorList>
            <person name="Duangmal K."/>
            <person name="Teo W.F.A."/>
            <person name="Lipun K."/>
        </authorList>
    </citation>
    <scope>NUCLEOTIDE SEQUENCE [LARGE SCALE GENOMIC DNA]</scope>
    <source>
        <strain evidence="2 3">K1PN6</strain>
    </source>
</reference>
<keyword evidence="3" id="KW-1185">Reference proteome</keyword>
<comment type="caution">
    <text evidence="2">The sequence shown here is derived from an EMBL/GenBank/DDBJ whole genome shotgun (WGS) entry which is preliminary data.</text>
</comment>